<dbReference type="Proteomes" id="UP000622245">
    <property type="component" value="Unassembled WGS sequence"/>
</dbReference>
<name>A0ABS1YPD9_9ACTN</name>
<evidence type="ECO:0000313" key="2">
    <source>
        <dbReference type="EMBL" id="MBM0278971.1"/>
    </source>
</evidence>
<gene>
    <name evidence="2" type="ORF">JM949_28665</name>
</gene>
<dbReference type="EMBL" id="JAEVHL010000223">
    <property type="protein sequence ID" value="MBM0278971.1"/>
    <property type="molecule type" value="Genomic_DNA"/>
</dbReference>
<keyword evidence="3" id="KW-1185">Reference proteome</keyword>
<sequence>MAEPLTLGLIGGLVLAEGVKFLYEQANQVLEGRRASRAAEAGSQDAEQPGHGLLRRPLDPGRPARELPAATLAVLGDLARFLDPYVRGQLPVEPSDRELVAVADAVRRVLEYAYDRDLSFVEEPRSGVLIHGRVDIDEVAGYAAAVRLRVADSRAVSGHARVRSVAPGGEVVGVDVERPPAS</sequence>
<reference evidence="2 3" key="1">
    <citation type="submission" date="2021-01" db="EMBL/GenBank/DDBJ databases">
        <title>Draft genome sequence of Micromonospora sp. strain STR1s_6.</title>
        <authorList>
            <person name="Karlyshev A."/>
            <person name="Jawad R."/>
        </authorList>
    </citation>
    <scope>NUCLEOTIDE SEQUENCE [LARGE SCALE GENOMIC DNA]</scope>
    <source>
        <strain evidence="2 3">STR1S-6</strain>
    </source>
</reference>
<accession>A0ABS1YPD9</accession>
<feature type="region of interest" description="Disordered" evidence="1">
    <location>
        <begin position="34"/>
        <end position="60"/>
    </location>
</feature>
<evidence type="ECO:0000256" key="1">
    <source>
        <dbReference type="SAM" id="MobiDB-lite"/>
    </source>
</evidence>
<protein>
    <submittedName>
        <fullName evidence="2">Uncharacterized protein</fullName>
    </submittedName>
</protein>
<evidence type="ECO:0000313" key="3">
    <source>
        <dbReference type="Proteomes" id="UP000622245"/>
    </source>
</evidence>
<dbReference type="RefSeq" id="WP_203151296.1">
    <property type="nucleotide sequence ID" value="NZ_JAEVHL010000223.1"/>
</dbReference>
<proteinExistence type="predicted"/>
<comment type="caution">
    <text evidence="2">The sequence shown here is derived from an EMBL/GenBank/DDBJ whole genome shotgun (WGS) entry which is preliminary data.</text>
</comment>
<organism evidence="2 3">
    <name type="scientific">Micromonospora tarensis</name>
    <dbReference type="NCBI Taxonomy" id="2806100"/>
    <lineage>
        <taxon>Bacteria</taxon>
        <taxon>Bacillati</taxon>
        <taxon>Actinomycetota</taxon>
        <taxon>Actinomycetes</taxon>
        <taxon>Micromonosporales</taxon>
        <taxon>Micromonosporaceae</taxon>
        <taxon>Micromonospora</taxon>
    </lineage>
</organism>